<gene>
    <name evidence="1" type="ORF">ACI2JU_19830</name>
</gene>
<name>A0ABW8L242_9GAMM</name>
<dbReference type="Proteomes" id="UP001620262">
    <property type="component" value="Unassembled WGS sequence"/>
</dbReference>
<comment type="caution">
    <text evidence="1">The sequence shown here is derived from an EMBL/GenBank/DDBJ whole genome shotgun (WGS) entry which is preliminary data.</text>
</comment>
<sequence>MRLTNLKHLSLYLIVLFNIFAFQSHASEPAIFSKYSKALILVEQNPELYRYRFNGPITIRGLLVIQLDMASPAQASGDIIDIRIIPTRLARNKLPAVINGRYTSAIEAIFIRLSAPQLDELFAGKENWQRLSHGTERLIKQPVEVTFNDFSASVECDSRTYTATINTIAAITDKRVAALSKLDISGC</sequence>
<protein>
    <submittedName>
        <fullName evidence="1">Uncharacterized protein</fullName>
    </submittedName>
</protein>
<evidence type="ECO:0000313" key="2">
    <source>
        <dbReference type="Proteomes" id="UP001620262"/>
    </source>
</evidence>
<accession>A0ABW8L242</accession>
<keyword evidence="2" id="KW-1185">Reference proteome</keyword>
<organism evidence="1 2">
    <name type="scientific">Pseudoalteromonas rhizosphaerae</name>
    <dbReference type="NCBI Taxonomy" id="2518973"/>
    <lineage>
        <taxon>Bacteria</taxon>
        <taxon>Pseudomonadati</taxon>
        <taxon>Pseudomonadota</taxon>
        <taxon>Gammaproteobacteria</taxon>
        <taxon>Alteromonadales</taxon>
        <taxon>Pseudoalteromonadaceae</taxon>
        <taxon>Pseudoalteromonas</taxon>
    </lineage>
</organism>
<proteinExistence type="predicted"/>
<dbReference type="RefSeq" id="WP_404676298.1">
    <property type="nucleotide sequence ID" value="NZ_JBJDOT010000036.1"/>
</dbReference>
<evidence type="ECO:0000313" key="1">
    <source>
        <dbReference type="EMBL" id="MFK3866103.1"/>
    </source>
</evidence>
<dbReference type="EMBL" id="JBJDOT010000036">
    <property type="protein sequence ID" value="MFK3866103.1"/>
    <property type="molecule type" value="Genomic_DNA"/>
</dbReference>
<reference evidence="1 2" key="1">
    <citation type="submission" date="2024-11" db="EMBL/GenBank/DDBJ databases">
        <title>The Natural Products Discovery Center: Release of the First 8490 Sequenced Strains for Exploring Actinobacteria Biosynthetic Diversity.</title>
        <authorList>
            <person name="Kalkreuter E."/>
            <person name="Kautsar S.A."/>
            <person name="Yang D."/>
            <person name="Bader C.D."/>
            <person name="Teijaro C.N."/>
            <person name="Fluegel L."/>
            <person name="Davis C.M."/>
            <person name="Simpson J.R."/>
            <person name="Lauterbach L."/>
            <person name="Steele A.D."/>
            <person name="Gui C."/>
            <person name="Meng S."/>
            <person name="Li G."/>
            <person name="Viehrig K."/>
            <person name="Ye F."/>
            <person name="Su P."/>
            <person name="Kiefer A.F."/>
            <person name="Nichols A."/>
            <person name="Cepeda A.J."/>
            <person name="Yan W."/>
            <person name="Fan B."/>
            <person name="Jiang Y."/>
            <person name="Adhikari A."/>
            <person name="Zheng C.-J."/>
            <person name="Schuster L."/>
            <person name="Cowan T.M."/>
            <person name="Smanski M.J."/>
            <person name="Chevrette M.G."/>
            <person name="De Carvalho L.P.S."/>
            <person name="Shen B."/>
        </authorList>
    </citation>
    <scope>NUCLEOTIDE SEQUENCE [LARGE SCALE GENOMIC DNA]</scope>
    <source>
        <strain evidence="1 2">NPDC078403</strain>
    </source>
</reference>